<evidence type="ECO:0000313" key="2">
    <source>
        <dbReference type="EMBL" id="OHX45023.1"/>
    </source>
</evidence>
<dbReference type="InterPro" id="IPR010982">
    <property type="entry name" value="Lambda_DNA-bd_dom_sf"/>
</dbReference>
<evidence type="ECO:0000313" key="3">
    <source>
        <dbReference type="Proteomes" id="UP000180194"/>
    </source>
</evidence>
<dbReference type="EMBL" id="MBRJ01000039">
    <property type="protein sequence ID" value="OHX45023.1"/>
    <property type="molecule type" value="Genomic_DNA"/>
</dbReference>
<dbReference type="Gene3D" id="1.25.40.10">
    <property type="entry name" value="Tetratricopeptide repeat domain"/>
    <property type="match status" value="1"/>
</dbReference>
<organism evidence="2 3">
    <name type="scientific">Cytobacillus oceanisediminis</name>
    <dbReference type="NCBI Taxonomy" id="665099"/>
    <lineage>
        <taxon>Bacteria</taxon>
        <taxon>Bacillati</taxon>
        <taxon>Bacillota</taxon>
        <taxon>Bacilli</taxon>
        <taxon>Bacillales</taxon>
        <taxon>Bacillaceae</taxon>
        <taxon>Cytobacillus</taxon>
    </lineage>
</organism>
<dbReference type="PROSITE" id="PS50943">
    <property type="entry name" value="HTH_CROC1"/>
    <property type="match status" value="1"/>
</dbReference>
<protein>
    <recommendedName>
        <fullName evidence="1">HTH cro/C1-type domain-containing protein</fullName>
    </recommendedName>
</protein>
<proteinExistence type="predicted"/>
<dbReference type="Proteomes" id="UP000180194">
    <property type="component" value="Unassembled WGS sequence"/>
</dbReference>
<dbReference type="PANTHER" id="PTHR37038:SF14">
    <property type="entry name" value="TRANSCRIPTIONAL ACTIVATOR"/>
    <property type="match status" value="1"/>
</dbReference>
<dbReference type="InterPro" id="IPR041315">
    <property type="entry name" value="PlcR_TPR"/>
</dbReference>
<gene>
    <name evidence="2" type="ORF">BBV17_24165</name>
</gene>
<dbReference type="InterPro" id="IPR001387">
    <property type="entry name" value="Cro/C1-type_HTH"/>
</dbReference>
<accession>A0ABX3CNG4</accession>
<evidence type="ECO:0000259" key="1">
    <source>
        <dbReference type="PROSITE" id="PS50943"/>
    </source>
</evidence>
<dbReference type="SMART" id="SM00028">
    <property type="entry name" value="TPR"/>
    <property type="match status" value="3"/>
</dbReference>
<dbReference type="SMART" id="SM00530">
    <property type="entry name" value="HTH_XRE"/>
    <property type="match status" value="1"/>
</dbReference>
<dbReference type="Gene3D" id="1.10.260.40">
    <property type="entry name" value="lambda repressor-like DNA-binding domains"/>
    <property type="match status" value="1"/>
</dbReference>
<dbReference type="SUPFAM" id="SSF47413">
    <property type="entry name" value="lambda repressor-like DNA-binding domains"/>
    <property type="match status" value="1"/>
</dbReference>
<dbReference type="InterPro" id="IPR053163">
    <property type="entry name" value="HTH-type_regulator_Rgg"/>
</dbReference>
<comment type="caution">
    <text evidence="2">The sequence shown here is derived from an EMBL/GenBank/DDBJ whole genome shotgun (WGS) entry which is preliminary data.</text>
</comment>
<dbReference type="RefSeq" id="WP_009335672.1">
    <property type="nucleotide sequence ID" value="NZ_MBRJ01000039.1"/>
</dbReference>
<dbReference type="CDD" id="cd00093">
    <property type="entry name" value="HTH_XRE"/>
    <property type="match status" value="1"/>
</dbReference>
<dbReference type="InterPro" id="IPR011990">
    <property type="entry name" value="TPR-like_helical_dom_sf"/>
</dbReference>
<dbReference type="Pfam" id="PF18768">
    <property type="entry name" value="RNPP_C"/>
    <property type="match status" value="1"/>
</dbReference>
<dbReference type="PANTHER" id="PTHR37038">
    <property type="entry name" value="TRANSCRIPTIONAL REGULATOR-RELATED"/>
    <property type="match status" value="1"/>
</dbReference>
<name>A0ABX3CNG4_9BACI</name>
<sequence>MNYFIGETLQSFREYKNLTIEELAEGICSKEDLELFERDKAFPTLETLNQFANKLNIDISDLINVASKSTYYTTAVIQIIERYKRERNYHAIFNIIKQEVNNPAFKEANLKQFLLWHEGICVYYLYQELEKAIKLLYKSISITNPSKVNLSERETEILNSIAILHYENQDYDNALNIFLEALTNLDKLPHILNHKVKIRVLFGLSQVFTELGNYEESINYCHKGIDLCINEDSLYCLNEFHYQMGENYIKSGDAEKGKEYLEECLYLLKLERKTGLLEIIQEEVNRLINYAETSINNK</sequence>
<dbReference type="SUPFAM" id="SSF48452">
    <property type="entry name" value="TPR-like"/>
    <property type="match status" value="1"/>
</dbReference>
<feature type="domain" description="HTH cro/C1-type" evidence="1">
    <location>
        <begin position="9"/>
        <end position="62"/>
    </location>
</feature>
<dbReference type="InterPro" id="IPR019734">
    <property type="entry name" value="TPR_rpt"/>
</dbReference>
<keyword evidence="3" id="KW-1185">Reference proteome</keyword>
<reference evidence="2 3" key="1">
    <citation type="submission" date="2016-07" db="EMBL/GenBank/DDBJ databases">
        <title>Bacillus oceanisediminis whole genome.</title>
        <authorList>
            <person name="Pal Y."/>
            <person name="Verma A."/>
            <person name="Mual P."/>
            <person name="Srinivasan K."/>
        </authorList>
    </citation>
    <scope>NUCLEOTIDE SEQUENCE [LARGE SCALE GENOMIC DNA]</scope>
    <source>
        <strain evidence="2 3">Bhandara28</strain>
    </source>
</reference>